<reference evidence="2 3" key="1">
    <citation type="submission" date="2015-02" db="EMBL/GenBank/DDBJ databases">
        <title>Nostoc linckia genome annotation.</title>
        <authorList>
            <person name="Zhou Z."/>
        </authorList>
    </citation>
    <scope>NUCLEOTIDE SEQUENCE [LARGE SCALE GENOMIC DNA]</scope>
    <source>
        <strain evidence="3">z8</strain>
    </source>
</reference>
<sequence length="279" mass="29889">MKLTQKLGISTIGVVLGCASVSLPYAAQAATFLFDGSGTPDAVGWQLDSFLGELPNDTITVIPQLTGKPSDVLSVSTTGTAVHLYSRNINATNYIISMGVKVLRSSFNSFDYGLGLSPFAQQFFDTNGNYLGSNLDRANSLTIGENSIQWSDLVGDSFAIDTSVFHEYAISYTDGNLNVYVDKSFDDIIAGTATPVLTRTGVTPQDESVVGTVAFGDGSNDSIFFPNCCVNSAYELDFIRFQSLDNATSVPEPNTNFALAFLGLGSLLINKKLGFSRRR</sequence>
<gene>
    <name evidence="2" type="ORF">VF08_25060</name>
</gene>
<evidence type="ECO:0000256" key="1">
    <source>
        <dbReference type="SAM" id="SignalP"/>
    </source>
</evidence>
<dbReference type="Proteomes" id="UP000222310">
    <property type="component" value="Unassembled WGS sequence"/>
</dbReference>
<feature type="chain" id="PRO_5040513781" description="PEP-CTERM sorting domain-containing protein" evidence="1">
    <location>
        <begin position="30"/>
        <end position="279"/>
    </location>
</feature>
<comment type="caution">
    <text evidence="2">The sequence shown here is derived from an EMBL/GenBank/DDBJ whole genome shotgun (WGS) entry which is preliminary data.</text>
</comment>
<protein>
    <recommendedName>
        <fullName evidence="4">PEP-CTERM sorting domain-containing protein</fullName>
    </recommendedName>
</protein>
<feature type="signal peptide" evidence="1">
    <location>
        <begin position="1"/>
        <end position="29"/>
    </location>
</feature>
<evidence type="ECO:0008006" key="4">
    <source>
        <dbReference type="Google" id="ProtNLM"/>
    </source>
</evidence>
<evidence type="ECO:0000313" key="3">
    <source>
        <dbReference type="Proteomes" id="UP000222310"/>
    </source>
</evidence>
<evidence type="ECO:0000313" key="2">
    <source>
        <dbReference type="EMBL" id="PHJ99723.1"/>
    </source>
</evidence>
<name>A0A9Q5Z8K6_NOSLI</name>
<dbReference type="EMBL" id="LAHD01000086">
    <property type="protein sequence ID" value="PHJ99723.1"/>
    <property type="molecule type" value="Genomic_DNA"/>
</dbReference>
<organism evidence="2 3">
    <name type="scientific">Nostoc linckia z8</name>
    <dbReference type="NCBI Taxonomy" id="1628746"/>
    <lineage>
        <taxon>Bacteria</taxon>
        <taxon>Bacillati</taxon>
        <taxon>Cyanobacteriota</taxon>
        <taxon>Cyanophyceae</taxon>
        <taxon>Nostocales</taxon>
        <taxon>Nostocaceae</taxon>
        <taxon>Nostoc</taxon>
    </lineage>
</organism>
<keyword evidence="1" id="KW-0732">Signal</keyword>
<dbReference type="PROSITE" id="PS51257">
    <property type="entry name" value="PROKAR_LIPOPROTEIN"/>
    <property type="match status" value="1"/>
</dbReference>
<accession>A0A9Q5Z8K6</accession>
<dbReference type="GeneID" id="57093974"/>
<proteinExistence type="predicted"/>
<dbReference type="RefSeq" id="WP_099071112.1">
    <property type="nucleotide sequence ID" value="NZ_LAHD01000086.1"/>
</dbReference>
<dbReference type="AlphaFoldDB" id="A0A9Q5Z8K6"/>